<name>A0A9D1MVE8_9FIRM</name>
<dbReference type="SUPFAM" id="SSF102198">
    <property type="entry name" value="Putative cyclase"/>
    <property type="match status" value="1"/>
</dbReference>
<dbReference type="EMBL" id="DVNM01000042">
    <property type="protein sequence ID" value="HIU69773.1"/>
    <property type="molecule type" value="Genomic_DNA"/>
</dbReference>
<reference evidence="1" key="2">
    <citation type="journal article" date="2021" name="PeerJ">
        <title>Extensive microbial diversity within the chicken gut microbiome revealed by metagenomics and culture.</title>
        <authorList>
            <person name="Gilroy R."/>
            <person name="Ravi A."/>
            <person name="Getino M."/>
            <person name="Pursley I."/>
            <person name="Horton D.L."/>
            <person name="Alikhan N.F."/>
            <person name="Baker D."/>
            <person name="Gharbi K."/>
            <person name="Hall N."/>
            <person name="Watson M."/>
            <person name="Adriaenssens E.M."/>
            <person name="Foster-Nyarko E."/>
            <person name="Jarju S."/>
            <person name="Secka A."/>
            <person name="Antonio M."/>
            <person name="Oren A."/>
            <person name="Chaudhuri R.R."/>
            <person name="La Ragione R."/>
            <person name="Hildebrand F."/>
            <person name="Pallen M.J."/>
        </authorList>
    </citation>
    <scope>NUCLEOTIDE SEQUENCE</scope>
    <source>
        <strain evidence="1">CHK176-6737</strain>
    </source>
</reference>
<dbReference type="GO" id="GO:0004061">
    <property type="term" value="F:arylformamidase activity"/>
    <property type="evidence" value="ECO:0007669"/>
    <property type="project" value="InterPro"/>
</dbReference>
<reference evidence="1" key="1">
    <citation type="submission" date="2020-10" db="EMBL/GenBank/DDBJ databases">
        <authorList>
            <person name="Gilroy R."/>
        </authorList>
    </citation>
    <scope>NUCLEOTIDE SEQUENCE</scope>
    <source>
        <strain evidence="1">CHK176-6737</strain>
    </source>
</reference>
<evidence type="ECO:0000313" key="2">
    <source>
        <dbReference type="Proteomes" id="UP000824125"/>
    </source>
</evidence>
<accession>A0A9D1MVE8</accession>
<dbReference type="InterPro" id="IPR037175">
    <property type="entry name" value="KFase_sf"/>
</dbReference>
<dbReference type="AlphaFoldDB" id="A0A9D1MVE8"/>
<organism evidence="1 2">
    <name type="scientific">Candidatus Scybalenecus merdavium</name>
    <dbReference type="NCBI Taxonomy" id="2840939"/>
    <lineage>
        <taxon>Bacteria</taxon>
        <taxon>Bacillati</taxon>
        <taxon>Bacillota</taxon>
        <taxon>Clostridia</taxon>
        <taxon>Eubacteriales</taxon>
        <taxon>Oscillospiraceae</taxon>
        <taxon>Oscillospiraceae incertae sedis</taxon>
        <taxon>Candidatus Scybalenecus</taxon>
    </lineage>
</organism>
<dbReference type="InterPro" id="IPR007325">
    <property type="entry name" value="KFase/CYL"/>
</dbReference>
<dbReference type="PANTHER" id="PTHR31118:SF12">
    <property type="entry name" value="CYCLASE-LIKE PROTEIN 2"/>
    <property type="match status" value="1"/>
</dbReference>
<protein>
    <submittedName>
        <fullName evidence="1">Cyclase family protein</fullName>
    </submittedName>
</protein>
<dbReference type="GO" id="GO:0019441">
    <property type="term" value="P:L-tryptophan catabolic process to kynurenine"/>
    <property type="evidence" value="ECO:0007669"/>
    <property type="project" value="InterPro"/>
</dbReference>
<gene>
    <name evidence="1" type="ORF">IAD23_07450</name>
</gene>
<comment type="caution">
    <text evidence="1">The sequence shown here is derived from an EMBL/GenBank/DDBJ whole genome shotgun (WGS) entry which is preliminary data.</text>
</comment>
<proteinExistence type="predicted"/>
<sequence length="192" mass="20107">MKIIDISADLFSAAVYPGDPAAGLSWVQRMEDGADYNLSAFSLCSHNATHMDAPLHFLPGGADIGRVPLQKCIGPCTVCAAASFADAAWVEQNVPPGCKRLLIAFDAPRHFITESGARALCARGVELVGVNLLSVADGQATAPVHKILLDAGVVLLEGLVLFGVLPKDYWLCALPVRACGAEAAPCRAVLID</sequence>
<dbReference type="Pfam" id="PF04199">
    <property type="entry name" value="Cyclase"/>
    <property type="match status" value="1"/>
</dbReference>
<evidence type="ECO:0000313" key="1">
    <source>
        <dbReference type="EMBL" id="HIU69773.1"/>
    </source>
</evidence>
<dbReference type="Gene3D" id="3.50.30.50">
    <property type="entry name" value="Putative cyclase"/>
    <property type="match status" value="1"/>
</dbReference>
<dbReference type="Proteomes" id="UP000824125">
    <property type="component" value="Unassembled WGS sequence"/>
</dbReference>
<dbReference type="PANTHER" id="PTHR31118">
    <property type="entry name" value="CYCLASE-LIKE PROTEIN 2"/>
    <property type="match status" value="1"/>
</dbReference>